<dbReference type="Proteomes" id="UP000027265">
    <property type="component" value="Unassembled WGS sequence"/>
</dbReference>
<evidence type="ECO:0000313" key="2">
    <source>
        <dbReference type="EMBL" id="KDQ53254.1"/>
    </source>
</evidence>
<sequence>MDTAATQNIIMLSLSYPIHRPSFPHSPERDPKRNTRRRGTIFPVLSPSPSPISSGSSCSHEDSSEHDNPRDQFSSFHFGAPSRPDPILLHISSSLSGFECGGYRGKTQECAVRFRTRWTQEELEDVTVVGSIPENDAFSAYLSSLVLERSPPDVGMGELRPIFSVSREAALELALL</sequence>
<gene>
    <name evidence="2" type="ORF">JAAARDRAFT_39636</name>
</gene>
<accession>A0A067PEM6</accession>
<feature type="region of interest" description="Disordered" evidence="1">
    <location>
        <begin position="20"/>
        <end position="77"/>
    </location>
</feature>
<proteinExistence type="predicted"/>
<name>A0A067PEM6_9AGAM</name>
<dbReference type="AlphaFoldDB" id="A0A067PEM6"/>
<feature type="compositionally biased region" description="Basic and acidic residues" evidence="1">
    <location>
        <begin position="59"/>
        <end position="70"/>
    </location>
</feature>
<dbReference type="EMBL" id="KL197735">
    <property type="protein sequence ID" value="KDQ53254.1"/>
    <property type="molecule type" value="Genomic_DNA"/>
</dbReference>
<evidence type="ECO:0000256" key="1">
    <source>
        <dbReference type="SAM" id="MobiDB-lite"/>
    </source>
</evidence>
<dbReference type="HOGENOM" id="CLU_101441_0_0_1"/>
<evidence type="ECO:0000313" key="3">
    <source>
        <dbReference type="Proteomes" id="UP000027265"/>
    </source>
</evidence>
<protein>
    <submittedName>
        <fullName evidence="2">Uncharacterized protein</fullName>
    </submittedName>
</protein>
<organism evidence="2 3">
    <name type="scientific">Jaapia argillacea MUCL 33604</name>
    <dbReference type="NCBI Taxonomy" id="933084"/>
    <lineage>
        <taxon>Eukaryota</taxon>
        <taxon>Fungi</taxon>
        <taxon>Dikarya</taxon>
        <taxon>Basidiomycota</taxon>
        <taxon>Agaricomycotina</taxon>
        <taxon>Agaricomycetes</taxon>
        <taxon>Agaricomycetidae</taxon>
        <taxon>Jaapiales</taxon>
        <taxon>Jaapiaceae</taxon>
        <taxon>Jaapia</taxon>
    </lineage>
</organism>
<keyword evidence="3" id="KW-1185">Reference proteome</keyword>
<reference evidence="3" key="1">
    <citation type="journal article" date="2014" name="Proc. Natl. Acad. Sci. U.S.A.">
        <title>Extensive sampling of basidiomycete genomes demonstrates inadequacy of the white-rot/brown-rot paradigm for wood decay fungi.</title>
        <authorList>
            <person name="Riley R."/>
            <person name="Salamov A.A."/>
            <person name="Brown D.W."/>
            <person name="Nagy L.G."/>
            <person name="Floudas D."/>
            <person name="Held B.W."/>
            <person name="Levasseur A."/>
            <person name="Lombard V."/>
            <person name="Morin E."/>
            <person name="Otillar R."/>
            <person name="Lindquist E.A."/>
            <person name="Sun H."/>
            <person name="LaButti K.M."/>
            <person name="Schmutz J."/>
            <person name="Jabbour D."/>
            <person name="Luo H."/>
            <person name="Baker S.E."/>
            <person name="Pisabarro A.G."/>
            <person name="Walton J.D."/>
            <person name="Blanchette R.A."/>
            <person name="Henrissat B."/>
            <person name="Martin F."/>
            <person name="Cullen D."/>
            <person name="Hibbett D.S."/>
            <person name="Grigoriev I.V."/>
        </authorList>
    </citation>
    <scope>NUCLEOTIDE SEQUENCE [LARGE SCALE GENOMIC DNA]</scope>
    <source>
        <strain evidence="3">MUCL 33604</strain>
    </source>
</reference>
<dbReference type="InParanoid" id="A0A067PEM6"/>